<feature type="transmembrane region" description="Helical" evidence="1">
    <location>
        <begin position="92"/>
        <end position="113"/>
    </location>
</feature>
<keyword evidence="3" id="KW-1185">Reference proteome</keyword>
<keyword evidence="1" id="KW-0472">Membrane</keyword>
<evidence type="ECO:0000313" key="2">
    <source>
        <dbReference type="EMBL" id="TFK86790.1"/>
    </source>
</evidence>
<dbReference type="EMBL" id="ML211183">
    <property type="protein sequence ID" value="TFK86790.1"/>
    <property type="molecule type" value="Genomic_DNA"/>
</dbReference>
<dbReference type="AlphaFoldDB" id="A0A5C3PEY7"/>
<name>A0A5C3PEY7_9APHY</name>
<evidence type="ECO:0000256" key="1">
    <source>
        <dbReference type="SAM" id="Phobius"/>
    </source>
</evidence>
<sequence>MHVYPLSSHPSSLIPSSMHSRIFSCILHSLRYTLPLLSSHLRCLRSCARSHDPPVISPPPWHLLLVCRLGTTRNELTDELPRSAPLRRPSRLLLALSLLLLVLPFSSLPPSLFPPSTSPPS</sequence>
<protein>
    <submittedName>
        <fullName evidence="2">Uncharacterized protein</fullName>
    </submittedName>
</protein>
<keyword evidence="1" id="KW-0812">Transmembrane</keyword>
<accession>A0A5C3PEY7</accession>
<keyword evidence="1" id="KW-1133">Transmembrane helix</keyword>
<evidence type="ECO:0000313" key="3">
    <source>
        <dbReference type="Proteomes" id="UP000308197"/>
    </source>
</evidence>
<gene>
    <name evidence="2" type="ORF">K466DRAFT_139927</name>
</gene>
<dbReference type="InParanoid" id="A0A5C3PEY7"/>
<reference evidence="2 3" key="1">
    <citation type="journal article" date="2019" name="Nat. Ecol. Evol.">
        <title>Megaphylogeny resolves global patterns of mushroom evolution.</title>
        <authorList>
            <person name="Varga T."/>
            <person name="Krizsan K."/>
            <person name="Foldi C."/>
            <person name="Dima B."/>
            <person name="Sanchez-Garcia M."/>
            <person name="Sanchez-Ramirez S."/>
            <person name="Szollosi G.J."/>
            <person name="Szarkandi J.G."/>
            <person name="Papp V."/>
            <person name="Albert L."/>
            <person name="Andreopoulos W."/>
            <person name="Angelini C."/>
            <person name="Antonin V."/>
            <person name="Barry K.W."/>
            <person name="Bougher N.L."/>
            <person name="Buchanan P."/>
            <person name="Buyck B."/>
            <person name="Bense V."/>
            <person name="Catcheside P."/>
            <person name="Chovatia M."/>
            <person name="Cooper J."/>
            <person name="Damon W."/>
            <person name="Desjardin D."/>
            <person name="Finy P."/>
            <person name="Geml J."/>
            <person name="Haridas S."/>
            <person name="Hughes K."/>
            <person name="Justo A."/>
            <person name="Karasinski D."/>
            <person name="Kautmanova I."/>
            <person name="Kiss B."/>
            <person name="Kocsube S."/>
            <person name="Kotiranta H."/>
            <person name="LaButti K.M."/>
            <person name="Lechner B.E."/>
            <person name="Liimatainen K."/>
            <person name="Lipzen A."/>
            <person name="Lukacs Z."/>
            <person name="Mihaltcheva S."/>
            <person name="Morgado L.N."/>
            <person name="Niskanen T."/>
            <person name="Noordeloos M.E."/>
            <person name="Ohm R.A."/>
            <person name="Ortiz-Santana B."/>
            <person name="Ovrebo C."/>
            <person name="Racz N."/>
            <person name="Riley R."/>
            <person name="Savchenko A."/>
            <person name="Shiryaev A."/>
            <person name="Soop K."/>
            <person name="Spirin V."/>
            <person name="Szebenyi C."/>
            <person name="Tomsovsky M."/>
            <person name="Tulloss R.E."/>
            <person name="Uehling J."/>
            <person name="Grigoriev I.V."/>
            <person name="Vagvolgyi C."/>
            <person name="Papp T."/>
            <person name="Martin F.M."/>
            <person name="Miettinen O."/>
            <person name="Hibbett D.S."/>
            <person name="Nagy L.G."/>
        </authorList>
    </citation>
    <scope>NUCLEOTIDE SEQUENCE [LARGE SCALE GENOMIC DNA]</scope>
    <source>
        <strain evidence="2 3">HHB13444</strain>
    </source>
</reference>
<organism evidence="2 3">
    <name type="scientific">Polyporus arcularius HHB13444</name>
    <dbReference type="NCBI Taxonomy" id="1314778"/>
    <lineage>
        <taxon>Eukaryota</taxon>
        <taxon>Fungi</taxon>
        <taxon>Dikarya</taxon>
        <taxon>Basidiomycota</taxon>
        <taxon>Agaricomycotina</taxon>
        <taxon>Agaricomycetes</taxon>
        <taxon>Polyporales</taxon>
        <taxon>Polyporaceae</taxon>
        <taxon>Polyporus</taxon>
    </lineage>
</organism>
<proteinExistence type="predicted"/>
<dbReference type="Proteomes" id="UP000308197">
    <property type="component" value="Unassembled WGS sequence"/>
</dbReference>